<reference evidence="1" key="1">
    <citation type="submission" date="2020-05" db="EMBL/GenBank/DDBJ databases">
        <authorList>
            <person name="Chiriac C."/>
            <person name="Salcher M."/>
            <person name="Ghai R."/>
            <person name="Kavagutti S V."/>
        </authorList>
    </citation>
    <scope>NUCLEOTIDE SEQUENCE</scope>
</reference>
<evidence type="ECO:0000313" key="1">
    <source>
        <dbReference type="EMBL" id="CAB5023003.1"/>
    </source>
</evidence>
<organism evidence="1">
    <name type="scientific">freshwater metagenome</name>
    <dbReference type="NCBI Taxonomy" id="449393"/>
    <lineage>
        <taxon>unclassified sequences</taxon>
        <taxon>metagenomes</taxon>
        <taxon>ecological metagenomes</taxon>
    </lineage>
</organism>
<protein>
    <submittedName>
        <fullName evidence="1">Unannotated protein</fullName>
    </submittedName>
</protein>
<dbReference type="EMBL" id="CAFBPF010000205">
    <property type="protein sequence ID" value="CAB5023003.1"/>
    <property type="molecule type" value="Genomic_DNA"/>
</dbReference>
<name>A0A6J7R351_9ZZZZ</name>
<gene>
    <name evidence="1" type="ORF">UFOPK4071_01335</name>
</gene>
<accession>A0A6J7R351</accession>
<proteinExistence type="predicted"/>
<dbReference type="AlphaFoldDB" id="A0A6J7R351"/>
<sequence length="201" mass="20717">MRNPGVSKSNDVSGRIDIPALAATRSPIRRTPSTSIGTFSSTLIASAASSTSNRSGLFEGGITNLSLAISSSLIDPRPRSFDPCGTRPTKRSSSKCSSMSFLFVTGAVTTACASWRSSTSATNLSEAPSCIRRITSGADRCIALTKSGTSHLLAVPTTPKEALPILSPNTSATSEAISLASCLIRLARASTARPASVRVAP</sequence>